<sequence length="147" mass="16697">MNSLTFSPHSKYLFAVGGEDSNVALYDLRQISRPLHVMMGHTKPITNLEWDPHHDNIIASGSLDRRIILWDICKIGEEQLQDEMEDGVPELLMMHGGHTGGINDFQFNPEIPWCLTSCSDDNIVHMWKVSKNVLDNGLEKVDLDILE</sequence>
<organism evidence="4 5">
    <name type="scientific">Candida boidinii</name>
    <name type="common">Yeast</name>
    <dbReference type="NCBI Taxonomy" id="5477"/>
    <lineage>
        <taxon>Eukaryota</taxon>
        <taxon>Fungi</taxon>
        <taxon>Dikarya</taxon>
        <taxon>Ascomycota</taxon>
        <taxon>Saccharomycotina</taxon>
        <taxon>Pichiomycetes</taxon>
        <taxon>Pichiales</taxon>
        <taxon>Pichiaceae</taxon>
        <taxon>Ogataea</taxon>
        <taxon>Ogataea/Candida clade</taxon>
    </lineage>
</organism>
<evidence type="ECO:0000256" key="2">
    <source>
        <dbReference type="ARBA" id="ARBA00022737"/>
    </source>
</evidence>
<keyword evidence="2" id="KW-0677">Repeat</keyword>
<gene>
    <name evidence="4" type="ORF">Cboi02_000485200</name>
</gene>
<dbReference type="PROSITE" id="PS50082">
    <property type="entry name" value="WD_REPEATS_2"/>
    <property type="match status" value="2"/>
</dbReference>
<dbReference type="PANTHER" id="PTHR22850">
    <property type="entry name" value="WD40 REPEAT FAMILY"/>
    <property type="match status" value="1"/>
</dbReference>
<protein>
    <submittedName>
        <fullName evidence="4">Unnamed protein product</fullName>
    </submittedName>
</protein>
<dbReference type="PROSITE" id="PS00678">
    <property type="entry name" value="WD_REPEATS_1"/>
    <property type="match status" value="1"/>
</dbReference>
<dbReference type="Gene3D" id="2.130.10.10">
    <property type="entry name" value="YVTN repeat-like/Quinoprotein amine dehydrogenase"/>
    <property type="match status" value="1"/>
</dbReference>
<dbReference type="AlphaFoldDB" id="A0A9W6T3V9"/>
<dbReference type="SMART" id="SM00320">
    <property type="entry name" value="WD40"/>
    <property type="match status" value="2"/>
</dbReference>
<dbReference type="InterPro" id="IPR015943">
    <property type="entry name" value="WD40/YVTN_repeat-like_dom_sf"/>
</dbReference>
<dbReference type="InterPro" id="IPR001680">
    <property type="entry name" value="WD40_rpt"/>
</dbReference>
<evidence type="ECO:0000313" key="4">
    <source>
        <dbReference type="EMBL" id="GME75609.1"/>
    </source>
</evidence>
<evidence type="ECO:0000256" key="3">
    <source>
        <dbReference type="PROSITE-ProRule" id="PRU00221"/>
    </source>
</evidence>
<evidence type="ECO:0000256" key="1">
    <source>
        <dbReference type="ARBA" id="ARBA00022574"/>
    </source>
</evidence>
<dbReference type="Pfam" id="PF00400">
    <property type="entry name" value="WD40"/>
    <property type="match status" value="3"/>
</dbReference>
<proteinExistence type="predicted"/>
<dbReference type="EMBL" id="BSXN01002109">
    <property type="protein sequence ID" value="GME75609.1"/>
    <property type="molecule type" value="Genomic_DNA"/>
</dbReference>
<dbReference type="InterPro" id="IPR050459">
    <property type="entry name" value="WD_repeat_RBAP46/RBAP48/MSI1"/>
</dbReference>
<dbReference type="Proteomes" id="UP001165120">
    <property type="component" value="Unassembled WGS sequence"/>
</dbReference>
<dbReference type="SUPFAM" id="SSF50978">
    <property type="entry name" value="WD40 repeat-like"/>
    <property type="match status" value="1"/>
</dbReference>
<feature type="repeat" description="WD" evidence="3">
    <location>
        <begin position="38"/>
        <end position="72"/>
    </location>
</feature>
<comment type="caution">
    <text evidence="4">The sequence shown here is derived from an EMBL/GenBank/DDBJ whole genome shotgun (WGS) entry which is preliminary data.</text>
</comment>
<name>A0A9W6T3V9_CANBO</name>
<keyword evidence="1 3" id="KW-0853">WD repeat</keyword>
<dbReference type="InterPro" id="IPR019775">
    <property type="entry name" value="WD40_repeat_CS"/>
</dbReference>
<keyword evidence="5" id="KW-1185">Reference proteome</keyword>
<dbReference type="PROSITE" id="PS50294">
    <property type="entry name" value="WD_REPEATS_REGION"/>
    <property type="match status" value="1"/>
</dbReference>
<reference evidence="4" key="1">
    <citation type="submission" date="2023-04" db="EMBL/GenBank/DDBJ databases">
        <title>Candida boidinii NBRC 10035.</title>
        <authorList>
            <person name="Ichikawa N."/>
            <person name="Sato H."/>
            <person name="Tonouchi N."/>
        </authorList>
    </citation>
    <scope>NUCLEOTIDE SEQUENCE</scope>
    <source>
        <strain evidence="4">NBRC 10035</strain>
    </source>
</reference>
<dbReference type="InterPro" id="IPR036322">
    <property type="entry name" value="WD40_repeat_dom_sf"/>
</dbReference>
<feature type="repeat" description="WD" evidence="3">
    <location>
        <begin position="95"/>
        <end position="130"/>
    </location>
</feature>
<evidence type="ECO:0000313" key="5">
    <source>
        <dbReference type="Proteomes" id="UP001165120"/>
    </source>
</evidence>
<accession>A0A9W6T3V9</accession>